<dbReference type="AlphaFoldDB" id="A0AAN5PJ47"/>
<dbReference type="EMBL" id="DACWHX010000025">
    <property type="protein sequence ID" value="HAU1881509.1"/>
    <property type="molecule type" value="Genomic_DNA"/>
</dbReference>
<feature type="coiled-coil region" evidence="1">
    <location>
        <begin position="68"/>
        <end position="96"/>
    </location>
</feature>
<proteinExistence type="predicted"/>
<gene>
    <name evidence="2" type="ORF">JBJ86_14800</name>
</gene>
<evidence type="ECO:0000313" key="3">
    <source>
        <dbReference type="Proteomes" id="UP000866496"/>
    </source>
</evidence>
<accession>A0AAN5PJ47</accession>
<reference evidence="2" key="1">
    <citation type="journal article" date="2018" name="Genome Biol.">
        <title>SKESA: strategic k-mer extension for scrupulous assemblies.</title>
        <authorList>
            <person name="Souvorov A."/>
            <person name="Agarwala R."/>
            <person name="Lipman D.J."/>
        </authorList>
    </citation>
    <scope>NUCLEOTIDE SEQUENCE</scope>
    <source>
        <strain evidence="2">AZ00058701</strain>
    </source>
</reference>
<keyword evidence="1" id="KW-0175">Coiled coil</keyword>
<name>A0AAN5PJ47_LEGPN</name>
<evidence type="ECO:0000256" key="1">
    <source>
        <dbReference type="SAM" id="Coils"/>
    </source>
</evidence>
<dbReference type="Proteomes" id="UP000866496">
    <property type="component" value="Unassembled WGS sequence"/>
</dbReference>
<organism evidence="2 3">
    <name type="scientific">Legionella pneumophila</name>
    <dbReference type="NCBI Taxonomy" id="446"/>
    <lineage>
        <taxon>Bacteria</taxon>
        <taxon>Pseudomonadati</taxon>
        <taxon>Pseudomonadota</taxon>
        <taxon>Gammaproteobacteria</taxon>
        <taxon>Legionellales</taxon>
        <taxon>Legionellaceae</taxon>
        <taxon>Legionella</taxon>
    </lineage>
</organism>
<evidence type="ECO:0000313" key="2">
    <source>
        <dbReference type="EMBL" id="HAU1881509.1"/>
    </source>
</evidence>
<protein>
    <submittedName>
        <fullName evidence="2">Lpg1751 family Dot/Icm T4SS effector</fullName>
    </submittedName>
</protein>
<sequence length="436" mass="50412">MTFTPPEFKILSVNTRKLETIFSTLLGRYKIITDPPVSEAVSSGEIIRNTLETLLARTHKVVICKTDRETARDVFKQLSNELREVLKENNEEKNKQAILFLLGALLHRYFRLIKEYDNFNSYIPYPSFLFSKPPSNVKDCRLFQAIRLALGLPEVMERNYRINDLKILDVTTIVTALETFRDNMQLIVGKDEGKMPRYKSYPHFAADKNFETYLQEIIDEHKRRNPVVLNQFKAINFIQSLVKQIEEEQRQIEEALTHLGKFLPKTCSDFKTISLELMEEQIKAQIESNVLQEKIIDLLYTGHIQENFSTMDCGSFIEAMKNCNSSLARYRALGGYCLLLQNEGVKEQLRFCIHQALGVEINPNELTDKDMLDAIRLLKTYFEANPKVELNFDFFNGKGSMNTFILQTELALAKKVQTVNKAQEDNSETRTTSLFV</sequence>
<comment type="caution">
    <text evidence="2">The sequence shown here is derived from an EMBL/GenBank/DDBJ whole genome shotgun (WGS) entry which is preliminary data.</text>
</comment>
<reference evidence="2" key="2">
    <citation type="submission" date="2019-10" db="EMBL/GenBank/DDBJ databases">
        <authorList>
            <consortium name="NCBI Pathogen Detection Project"/>
        </authorList>
    </citation>
    <scope>NUCLEOTIDE SEQUENCE</scope>
    <source>
        <strain evidence="2">AZ00058701</strain>
    </source>
</reference>